<keyword evidence="2" id="KW-1185">Reference proteome</keyword>
<protein>
    <submittedName>
        <fullName evidence="1">Uncharacterized protein</fullName>
    </submittedName>
</protein>
<name>A0ACC2LMK4_PERAE</name>
<evidence type="ECO:0000313" key="1">
    <source>
        <dbReference type="EMBL" id="KAJ8634615.1"/>
    </source>
</evidence>
<sequence length="315" mass="36408">MKVAKLPEQRHPSTSTASTSCFRLSLLTFATLVFISSTLNGIHLQNMLKIGRSANLTALIDDSGASPSPNFLLFIGILTLPDQYWRRNMLRLVYGIQSPVNVQVDMKFIFCNLTKEDQKVLVALEIMRYDDIIILNCTENMDNGKTYTYLSSLPGLLDKKYDYVMKADDDTYLRLDNLVESLLPLPREDMYYGFIAPCLEMNPYRYYMSGMGYILSWDLVEWIKTSEIARNHTHGPEDRVVGEWLELGKRGKNRYNNKPAMYNFPLNVAKDRCSHEFIPDTIAVHKLKDQGKWIKTLEYFNVSKQLKPSKFYHIP</sequence>
<dbReference type="Proteomes" id="UP001234297">
    <property type="component" value="Chromosome 3"/>
</dbReference>
<organism evidence="1 2">
    <name type="scientific">Persea americana</name>
    <name type="common">Avocado</name>
    <dbReference type="NCBI Taxonomy" id="3435"/>
    <lineage>
        <taxon>Eukaryota</taxon>
        <taxon>Viridiplantae</taxon>
        <taxon>Streptophyta</taxon>
        <taxon>Embryophyta</taxon>
        <taxon>Tracheophyta</taxon>
        <taxon>Spermatophyta</taxon>
        <taxon>Magnoliopsida</taxon>
        <taxon>Magnoliidae</taxon>
        <taxon>Laurales</taxon>
        <taxon>Lauraceae</taxon>
        <taxon>Persea</taxon>
    </lineage>
</organism>
<comment type="caution">
    <text evidence="1">The sequence shown here is derived from an EMBL/GenBank/DDBJ whole genome shotgun (WGS) entry which is preliminary data.</text>
</comment>
<accession>A0ACC2LMK4</accession>
<reference evidence="1 2" key="1">
    <citation type="journal article" date="2022" name="Hortic Res">
        <title>A haplotype resolved chromosomal level avocado genome allows analysis of novel avocado genes.</title>
        <authorList>
            <person name="Nath O."/>
            <person name="Fletcher S.J."/>
            <person name="Hayward A."/>
            <person name="Shaw L.M."/>
            <person name="Masouleh A.K."/>
            <person name="Furtado A."/>
            <person name="Henry R.J."/>
            <person name="Mitter N."/>
        </authorList>
    </citation>
    <scope>NUCLEOTIDE SEQUENCE [LARGE SCALE GENOMIC DNA]</scope>
    <source>
        <strain evidence="2">cv. Hass</strain>
    </source>
</reference>
<evidence type="ECO:0000313" key="2">
    <source>
        <dbReference type="Proteomes" id="UP001234297"/>
    </source>
</evidence>
<dbReference type="EMBL" id="CM056811">
    <property type="protein sequence ID" value="KAJ8634615.1"/>
    <property type="molecule type" value="Genomic_DNA"/>
</dbReference>
<proteinExistence type="predicted"/>
<gene>
    <name evidence="1" type="ORF">MRB53_008882</name>
</gene>